<reference evidence="10" key="1">
    <citation type="journal article" date="2012" name="Nature">
        <title>The oyster genome reveals stress adaptation and complexity of shell formation.</title>
        <authorList>
            <person name="Zhang G."/>
            <person name="Fang X."/>
            <person name="Guo X."/>
            <person name="Li L."/>
            <person name="Luo R."/>
            <person name="Xu F."/>
            <person name="Yang P."/>
            <person name="Zhang L."/>
            <person name="Wang X."/>
            <person name="Qi H."/>
            <person name="Xiong Z."/>
            <person name="Que H."/>
            <person name="Xie Y."/>
            <person name="Holland P.W."/>
            <person name="Paps J."/>
            <person name="Zhu Y."/>
            <person name="Wu F."/>
            <person name="Chen Y."/>
            <person name="Wang J."/>
            <person name="Peng C."/>
            <person name="Meng J."/>
            <person name="Yang L."/>
            <person name="Liu J."/>
            <person name="Wen B."/>
            <person name="Zhang N."/>
            <person name="Huang Z."/>
            <person name="Zhu Q."/>
            <person name="Feng Y."/>
            <person name="Mount A."/>
            <person name="Hedgecock D."/>
            <person name="Xu Z."/>
            <person name="Liu Y."/>
            <person name="Domazet-Loso T."/>
            <person name="Du Y."/>
            <person name="Sun X."/>
            <person name="Zhang S."/>
            <person name="Liu B."/>
            <person name="Cheng P."/>
            <person name="Jiang X."/>
            <person name="Li J."/>
            <person name="Fan D."/>
            <person name="Wang W."/>
            <person name="Fu W."/>
            <person name="Wang T."/>
            <person name="Wang B."/>
            <person name="Zhang J."/>
            <person name="Peng Z."/>
            <person name="Li Y."/>
            <person name="Li N."/>
            <person name="Wang J."/>
            <person name="Chen M."/>
            <person name="He Y."/>
            <person name="Tan F."/>
            <person name="Song X."/>
            <person name="Zheng Q."/>
            <person name="Huang R."/>
            <person name="Yang H."/>
            <person name="Du X."/>
            <person name="Chen L."/>
            <person name="Yang M."/>
            <person name="Gaffney P.M."/>
            <person name="Wang S."/>
            <person name="Luo L."/>
            <person name="She Z."/>
            <person name="Ming Y."/>
            <person name="Huang W."/>
            <person name="Zhang S."/>
            <person name="Huang B."/>
            <person name="Zhang Y."/>
            <person name="Qu T."/>
            <person name="Ni P."/>
            <person name="Miao G."/>
            <person name="Wang J."/>
            <person name="Wang Q."/>
            <person name="Steinberg C.E."/>
            <person name="Wang H."/>
            <person name="Li N."/>
            <person name="Qian L."/>
            <person name="Zhang G."/>
            <person name="Li Y."/>
            <person name="Yang H."/>
            <person name="Liu X."/>
            <person name="Wang J."/>
            <person name="Yin Y."/>
            <person name="Wang J."/>
        </authorList>
    </citation>
    <scope>NUCLEOTIDE SEQUENCE [LARGE SCALE GENOMIC DNA]</scope>
    <source>
        <strain evidence="10">05x7-T-G4-1.051#20</strain>
    </source>
</reference>
<dbReference type="GO" id="GO:0008810">
    <property type="term" value="F:cellulase activity"/>
    <property type="evidence" value="ECO:0007669"/>
    <property type="project" value="UniProtKB-EC"/>
</dbReference>
<evidence type="ECO:0000259" key="9">
    <source>
        <dbReference type="Pfam" id="PF00759"/>
    </source>
</evidence>
<dbReference type="AlphaFoldDB" id="K1QGM8"/>
<evidence type="ECO:0000256" key="8">
    <source>
        <dbReference type="ARBA" id="ARBA00023326"/>
    </source>
</evidence>
<keyword evidence="4" id="KW-0378">Hydrolase</keyword>
<keyword evidence="5" id="KW-0136">Cellulose degradation</keyword>
<name>K1QGM8_MAGGI</name>
<dbReference type="EC" id="3.2.1.4" evidence="3"/>
<comment type="catalytic activity">
    <reaction evidence="1">
        <text>Endohydrolysis of (1-&gt;4)-beta-D-glucosidic linkages in cellulose, lichenin and cereal beta-D-glucans.</text>
        <dbReference type="EC" id="3.2.1.4"/>
    </reaction>
</comment>
<comment type="similarity">
    <text evidence="2">Belongs to the glycosyl hydrolase 9 (cellulase E) family.</text>
</comment>
<evidence type="ECO:0000256" key="6">
    <source>
        <dbReference type="ARBA" id="ARBA00023277"/>
    </source>
</evidence>
<evidence type="ECO:0000256" key="2">
    <source>
        <dbReference type="ARBA" id="ARBA00007072"/>
    </source>
</evidence>
<dbReference type="Pfam" id="PF00759">
    <property type="entry name" value="Glyco_hydro_9"/>
    <property type="match status" value="2"/>
</dbReference>
<protein>
    <recommendedName>
        <fullName evidence="3">cellulase</fullName>
        <ecNumber evidence="3">3.2.1.4</ecNumber>
    </recommendedName>
</protein>
<dbReference type="HOGENOM" id="CLU_693085_0_0_1"/>
<dbReference type="Gene3D" id="1.50.10.10">
    <property type="match status" value="1"/>
</dbReference>
<dbReference type="EMBL" id="JH817667">
    <property type="protein sequence ID" value="EKC20756.1"/>
    <property type="molecule type" value="Genomic_DNA"/>
</dbReference>
<keyword evidence="6" id="KW-0119">Carbohydrate metabolism</keyword>
<accession>K1QGM8</accession>
<evidence type="ECO:0000256" key="5">
    <source>
        <dbReference type="ARBA" id="ARBA00023001"/>
    </source>
</evidence>
<dbReference type="InterPro" id="IPR008928">
    <property type="entry name" value="6-hairpin_glycosidase_sf"/>
</dbReference>
<evidence type="ECO:0000256" key="4">
    <source>
        <dbReference type="ARBA" id="ARBA00022801"/>
    </source>
</evidence>
<feature type="domain" description="Glycoside hydrolase family 9" evidence="9">
    <location>
        <begin position="81"/>
        <end position="130"/>
    </location>
</feature>
<evidence type="ECO:0000256" key="1">
    <source>
        <dbReference type="ARBA" id="ARBA00000966"/>
    </source>
</evidence>
<dbReference type="PANTHER" id="PTHR22298">
    <property type="entry name" value="ENDO-1,4-BETA-GLUCANASE"/>
    <property type="match status" value="1"/>
</dbReference>
<evidence type="ECO:0000256" key="7">
    <source>
        <dbReference type="ARBA" id="ARBA00023295"/>
    </source>
</evidence>
<gene>
    <name evidence="10" type="ORF">CGI_10005414</name>
</gene>
<dbReference type="InterPro" id="IPR001701">
    <property type="entry name" value="Glyco_hydro_9"/>
</dbReference>
<keyword evidence="7" id="KW-0326">Glycosidase</keyword>
<dbReference type="SUPFAM" id="SSF48208">
    <property type="entry name" value="Six-hairpin glycosidases"/>
    <property type="match status" value="1"/>
</dbReference>
<evidence type="ECO:0000313" key="10">
    <source>
        <dbReference type="EMBL" id="EKC20756.1"/>
    </source>
</evidence>
<proteinExistence type="inferred from homology"/>
<organism evidence="10">
    <name type="scientific">Magallana gigas</name>
    <name type="common">Pacific oyster</name>
    <name type="synonym">Crassostrea gigas</name>
    <dbReference type="NCBI Taxonomy" id="29159"/>
    <lineage>
        <taxon>Eukaryota</taxon>
        <taxon>Metazoa</taxon>
        <taxon>Spiralia</taxon>
        <taxon>Lophotrochozoa</taxon>
        <taxon>Mollusca</taxon>
        <taxon>Bivalvia</taxon>
        <taxon>Autobranchia</taxon>
        <taxon>Pteriomorphia</taxon>
        <taxon>Ostreida</taxon>
        <taxon>Ostreoidea</taxon>
        <taxon>Ostreidae</taxon>
        <taxon>Magallana</taxon>
    </lineage>
</organism>
<dbReference type="InterPro" id="IPR012341">
    <property type="entry name" value="6hp_glycosidase-like_sf"/>
</dbReference>
<sequence length="398" mass="45284">MFCIGINREWIGDIIKHSTDNRVYVLVNKPHTGIQKDGQTLDITIQASYTGSKATAELVIPAHDGMTPPTSAVDDGTKYNYDEVLMKSILFYEAQRSRKLPDDNRIPWRGDSSMLDAGDNGEDLTGGWYDEKENTQEFFVFINMFMKKEGGGVEVRVTTLSSVSLWRPPTLLTWGLLRYKDAYQHNIQLEHMYSCIRWPLEWMLKCQTASNELYVQVGSGQSHSLWDRPESITTKQQAYKVDNTHPESDVAVEYAAAMAAGYLEFEDKDPVFATKLLEHAKQINDFAVAYKGKYSDSVTAATEFYRSVDYNDELAWAGAWLYKATNETKYLTQAETYMYYVTGASWGQSWDDKTAGCQVGFSPDTRAISHINDPLALTYVPTKDRVYIFIVELVYQML</sequence>
<dbReference type="InParanoid" id="K1QGM8"/>
<keyword evidence="8" id="KW-0624">Polysaccharide degradation</keyword>
<feature type="domain" description="Glycoside hydrolase family 9" evidence="9">
    <location>
        <begin position="170"/>
        <end position="363"/>
    </location>
</feature>
<dbReference type="GO" id="GO:0030245">
    <property type="term" value="P:cellulose catabolic process"/>
    <property type="evidence" value="ECO:0007669"/>
    <property type="project" value="UniProtKB-KW"/>
</dbReference>
<evidence type="ECO:0000256" key="3">
    <source>
        <dbReference type="ARBA" id="ARBA00012601"/>
    </source>
</evidence>